<dbReference type="KEGG" id="gbn:GEOBRER4_08130"/>
<reference evidence="2 3" key="1">
    <citation type="submission" date="2020-06" db="EMBL/GenBank/DDBJ databases">
        <title>Interaction of electrochemicaly active bacteria, Geobacter bremensis R4 on different carbon anode.</title>
        <authorList>
            <person name="Meng L."/>
            <person name="Yoshida N."/>
        </authorList>
    </citation>
    <scope>NUCLEOTIDE SEQUENCE [LARGE SCALE GENOMIC DNA]</scope>
    <source>
        <strain evidence="2 3">R4</strain>
    </source>
</reference>
<keyword evidence="1" id="KW-1133">Transmembrane helix</keyword>
<evidence type="ECO:0000256" key="1">
    <source>
        <dbReference type="SAM" id="Phobius"/>
    </source>
</evidence>
<protein>
    <recommendedName>
        <fullName evidence="4">YtxH domain-containing protein</fullName>
    </recommendedName>
</protein>
<evidence type="ECO:0000313" key="2">
    <source>
        <dbReference type="EMBL" id="BCG46063.1"/>
    </source>
</evidence>
<gene>
    <name evidence="2" type="ORF">GEOBRER4_n0844</name>
</gene>
<dbReference type="Pfam" id="PF12732">
    <property type="entry name" value="YtxH"/>
    <property type="match status" value="1"/>
</dbReference>
<dbReference type="EMBL" id="AP023213">
    <property type="protein sequence ID" value="BCG46063.1"/>
    <property type="molecule type" value="Genomic_DNA"/>
</dbReference>
<keyword evidence="3" id="KW-1185">Reference proteome</keyword>
<dbReference type="AlphaFoldDB" id="A0A6S6LWP0"/>
<keyword evidence="1" id="KW-0812">Transmembrane</keyword>
<organism evidence="2 3">
    <name type="scientific">Citrifermentans bremense</name>
    <dbReference type="NCBI Taxonomy" id="60035"/>
    <lineage>
        <taxon>Bacteria</taxon>
        <taxon>Pseudomonadati</taxon>
        <taxon>Thermodesulfobacteriota</taxon>
        <taxon>Desulfuromonadia</taxon>
        <taxon>Geobacterales</taxon>
        <taxon>Geobacteraceae</taxon>
        <taxon>Citrifermentans</taxon>
    </lineage>
</organism>
<name>A0A6S6LWP0_9BACT</name>
<proteinExistence type="predicted"/>
<accession>A0A6S6LWP0</accession>
<sequence length="80" mass="8761">MKRLVTDVMMLVGGGVVGAGLGLMFAPHSGAKSRKKIVRMGKMMSNKSDRMMRDLSDRVSDLADTMQGMSGKATRLMRIR</sequence>
<keyword evidence="1" id="KW-0472">Membrane</keyword>
<evidence type="ECO:0000313" key="3">
    <source>
        <dbReference type="Proteomes" id="UP000515472"/>
    </source>
</evidence>
<feature type="transmembrane region" description="Helical" evidence="1">
    <location>
        <begin position="6"/>
        <end position="26"/>
    </location>
</feature>
<dbReference type="RefSeq" id="WP_185244346.1">
    <property type="nucleotide sequence ID" value="NZ_AP023213.1"/>
</dbReference>
<dbReference type="Proteomes" id="UP000515472">
    <property type="component" value="Chromosome"/>
</dbReference>
<evidence type="ECO:0008006" key="4">
    <source>
        <dbReference type="Google" id="ProtNLM"/>
    </source>
</evidence>
<dbReference type="InterPro" id="IPR024623">
    <property type="entry name" value="YtxH"/>
</dbReference>